<dbReference type="EMBL" id="QQBA01000001">
    <property type="protein sequence ID" value="RDI58251.1"/>
    <property type="molecule type" value="Genomic_DNA"/>
</dbReference>
<dbReference type="RefSeq" id="WP_158634627.1">
    <property type="nucleotide sequence ID" value="NZ_QQBA01000001.1"/>
</dbReference>
<keyword evidence="8" id="KW-1185">Reference proteome</keyword>
<evidence type="ECO:0000256" key="1">
    <source>
        <dbReference type="ARBA" id="ARBA00004141"/>
    </source>
</evidence>
<evidence type="ECO:0000313" key="6">
    <source>
        <dbReference type="EMBL" id="RDI58251.1"/>
    </source>
</evidence>
<keyword evidence="2 5" id="KW-0812">Transmembrane</keyword>
<evidence type="ECO:0000256" key="3">
    <source>
        <dbReference type="ARBA" id="ARBA00022989"/>
    </source>
</evidence>
<comment type="caution">
    <text evidence="7">The sequence shown here is derived from an EMBL/GenBank/DDBJ whole genome shotgun (WGS) entry which is preliminary data.</text>
</comment>
<dbReference type="InterPro" id="IPR045863">
    <property type="entry name" value="CorA_TM1_TM2"/>
</dbReference>
<evidence type="ECO:0000256" key="5">
    <source>
        <dbReference type="SAM" id="Phobius"/>
    </source>
</evidence>
<evidence type="ECO:0000313" key="9">
    <source>
        <dbReference type="Proteomes" id="UP000321392"/>
    </source>
</evidence>
<organism evidence="7 9">
    <name type="scientific">Flavobacterium glaciei</name>
    <dbReference type="NCBI Taxonomy" id="386300"/>
    <lineage>
        <taxon>Bacteria</taxon>
        <taxon>Pseudomonadati</taxon>
        <taxon>Bacteroidota</taxon>
        <taxon>Flavobacteriia</taxon>
        <taxon>Flavobacteriales</taxon>
        <taxon>Flavobacteriaceae</taxon>
        <taxon>Flavobacterium</taxon>
    </lineage>
</organism>
<reference evidence="7 9" key="1">
    <citation type="journal article" date="2015" name="Stand. Genomic Sci.">
        <title>Genomic Encyclopedia of Bacterial and Archaeal Type Strains, Phase III: the genomes of soil and plant-associated and newly described type strains.</title>
        <authorList>
            <person name="Whitman W.B."/>
            <person name="Woyke T."/>
            <person name="Klenk H.P."/>
            <person name="Zhou Y."/>
            <person name="Lilburn T.G."/>
            <person name="Beck B.J."/>
            <person name="De Vos P."/>
            <person name="Vandamme P."/>
            <person name="Eisen J.A."/>
            <person name="Garrity G."/>
            <person name="Hugenholtz P."/>
            <person name="Kyrpides N.C."/>
        </authorList>
    </citation>
    <scope>NUCLEOTIDE SEQUENCE [LARGE SCALE GENOMIC DNA]</scope>
    <source>
        <strain evidence="7 9">CGMCC 1.5380</strain>
    </source>
</reference>
<dbReference type="AlphaFoldDB" id="A0A562Q5P7"/>
<keyword evidence="3 5" id="KW-1133">Transmembrane helix</keyword>
<dbReference type="SUPFAM" id="SSF144083">
    <property type="entry name" value="Magnesium transport protein CorA, transmembrane region"/>
    <property type="match status" value="1"/>
</dbReference>
<feature type="transmembrane region" description="Helical" evidence="5">
    <location>
        <begin position="20"/>
        <end position="38"/>
    </location>
</feature>
<evidence type="ECO:0000313" key="7">
    <source>
        <dbReference type="EMBL" id="TWI52038.1"/>
    </source>
</evidence>
<comment type="subcellular location">
    <subcellularLocation>
        <location evidence="1">Membrane</location>
        <topology evidence="1">Multi-pass membrane protein</topology>
    </subcellularLocation>
</comment>
<proteinExistence type="predicted"/>
<evidence type="ECO:0000313" key="8">
    <source>
        <dbReference type="Proteomes" id="UP000254518"/>
    </source>
</evidence>
<sequence>MIASVYGMNVPNDLEDNRYGIWIVISVTVLLSAFGVFYSKEKDGLDTL</sequence>
<dbReference type="EMBL" id="VLKX01000001">
    <property type="protein sequence ID" value="TWI52038.1"/>
    <property type="molecule type" value="Genomic_DNA"/>
</dbReference>
<accession>A0A562Q5P7</accession>
<dbReference type="Proteomes" id="UP000321392">
    <property type="component" value="Unassembled WGS sequence"/>
</dbReference>
<name>A0A562Q5P7_9FLAO</name>
<dbReference type="Proteomes" id="UP000254518">
    <property type="component" value="Unassembled WGS sequence"/>
</dbReference>
<protein>
    <submittedName>
        <fullName evidence="7">Magnesium transporter</fullName>
    </submittedName>
</protein>
<gene>
    <name evidence="6" type="ORF">DFR66_101177</name>
    <name evidence="7" type="ORF">IQ02_00175</name>
</gene>
<reference evidence="6 8" key="2">
    <citation type="submission" date="2018-07" db="EMBL/GenBank/DDBJ databases">
        <title>Genomic Encyclopedia of Type Strains, Phase IV (KMG-IV): sequencing the most valuable type-strain genomes for metagenomic binning, comparative biology and taxonomic classification.</title>
        <authorList>
            <person name="Goeker M."/>
        </authorList>
    </citation>
    <scope>NUCLEOTIDE SEQUENCE [LARGE SCALE GENOMIC DNA]</scope>
    <source>
        <strain evidence="6 8">DSM 19728</strain>
    </source>
</reference>
<reference evidence="7" key="3">
    <citation type="submission" date="2019-07" db="EMBL/GenBank/DDBJ databases">
        <authorList>
            <person name="Whitman W."/>
            <person name="Huntemann M."/>
            <person name="Clum A."/>
            <person name="Pillay M."/>
            <person name="Palaniappan K."/>
            <person name="Varghese N."/>
            <person name="Mikhailova N."/>
            <person name="Stamatis D."/>
            <person name="Reddy T."/>
            <person name="Daum C."/>
            <person name="Shapiro N."/>
            <person name="Ivanova N."/>
            <person name="Kyrpides N."/>
            <person name="Woyke T."/>
        </authorList>
    </citation>
    <scope>NUCLEOTIDE SEQUENCE</scope>
    <source>
        <strain evidence="7">CGMCC 1.5380</strain>
    </source>
</reference>
<evidence type="ECO:0000256" key="2">
    <source>
        <dbReference type="ARBA" id="ARBA00022692"/>
    </source>
</evidence>
<dbReference type="GO" id="GO:0016020">
    <property type="term" value="C:membrane"/>
    <property type="evidence" value="ECO:0007669"/>
    <property type="project" value="UniProtKB-SubCell"/>
</dbReference>
<dbReference type="Gene3D" id="1.20.58.340">
    <property type="entry name" value="Magnesium transport protein CorA, transmembrane region"/>
    <property type="match status" value="1"/>
</dbReference>
<evidence type="ECO:0000256" key="4">
    <source>
        <dbReference type="ARBA" id="ARBA00023136"/>
    </source>
</evidence>
<keyword evidence="4 5" id="KW-0472">Membrane</keyword>